<feature type="non-terminal residue" evidence="1">
    <location>
        <position position="1"/>
    </location>
</feature>
<protein>
    <submittedName>
        <fullName evidence="1">13455_t:CDS:1</fullName>
    </submittedName>
</protein>
<reference evidence="1" key="1">
    <citation type="submission" date="2022-08" db="EMBL/GenBank/DDBJ databases">
        <authorList>
            <person name="Kallberg Y."/>
            <person name="Tangrot J."/>
            <person name="Rosling A."/>
        </authorList>
    </citation>
    <scope>NUCLEOTIDE SEQUENCE</scope>
    <source>
        <strain evidence="1">Wild A</strain>
    </source>
</reference>
<sequence>LMSENRKVYTLAKVVIRKACSQINQAHVIQVQNPIAENLYGNMLANVCTYFTYPRVTSMFRGEARVNSNEAKKNRK</sequence>
<dbReference type="Proteomes" id="UP001153678">
    <property type="component" value="Unassembled WGS sequence"/>
</dbReference>
<proteinExistence type="predicted"/>
<comment type="caution">
    <text evidence="1">The sequence shown here is derived from an EMBL/GenBank/DDBJ whole genome shotgun (WGS) entry which is preliminary data.</text>
</comment>
<dbReference type="AlphaFoldDB" id="A0A9W4T382"/>
<evidence type="ECO:0000313" key="1">
    <source>
        <dbReference type="EMBL" id="CAI2190973.1"/>
    </source>
</evidence>
<keyword evidence="2" id="KW-1185">Reference proteome</keyword>
<gene>
    <name evidence="1" type="ORF">FWILDA_LOCUS14843</name>
</gene>
<accession>A0A9W4T382</accession>
<name>A0A9W4T382_9GLOM</name>
<dbReference type="EMBL" id="CAMKVN010006983">
    <property type="protein sequence ID" value="CAI2190973.1"/>
    <property type="molecule type" value="Genomic_DNA"/>
</dbReference>
<organism evidence="1 2">
    <name type="scientific">Funneliformis geosporum</name>
    <dbReference type="NCBI Taxonomy" id="1117311"/>
    <lineage>
        <taxon>Eukaryota</taxon>
        <taxon>Fungi</taxon>
        <taxon>Fungi incertae sedis</taxon>
        <taxon>Mucoromycota</taxon>
        <taxon>Glomeromycotina</taxon>
        <taxon>Glomeromycetes</taxon>
        <taxon>Glomerales</taxon>
        <taxon>Glomeraceae</taxon>
        <taxon>Funneliformis</taxon>
    </lineage>
</organism>
<evidence type="ECO:0000313" key="2">
    <source>
        <dbReference type="Proteomes" id="UP001153678"/>
    </source>
</evidence>